<reference evidence="9" key="1">
    <citation type="journal article" date="2021" name="ISME J.">
        <title>Evolutionary origin and ecological implication of a unique nif island in free-living Bradyrhizobium lineages.</title>
        <authorList>
            <person name="Tao J."/>
        </authorList>
    </citation>
    <scope>NUCLEOTIDE SEQUENCE [LARGE SCALE GENOMIC DNA]</scope>
    <source>
        <strain evidence="9">SZCCT0434</strain>
    </source>
</reference>
<evidence type="ECO:0000259" key="7">
    <source>
        <dbReference type="PROSITE" id="PS51733"/>
    </source>
</evidence>
<feature type="binding site" evidence="5">
    <location>
        <begin position="163"/>
        <end position="165"/>
    </location>
    <ligand>
        <name>substrate</name>
    </ligand>
</feature>
<dbReference type="CDD" id="cd16444">
    <property type="entry name" value="LipB"/>
    <property type="match status" value="1"/>
</dbReference>
<dbReference type="HAMAP" id="MF_00013">
    <property type="entry name" value="LipB"/>
    <property type="match status" value="1"/>
</dbReference>
<comment type="function">
    <text evidence="4 5 6">Catalyzes the transfer of endogenously produced octanoic acid from octanoyl-acyl-carrier-protein onto the lipoyl domains of lipoate-dependent enzymes. Lipoyl-ACP can also act as a substrate although octanoyl-ACP is likely to be the physiological substrate.</text>
</comment>
<dbReference type="InterPro" id="IPR045864">
    <property type="entry name" value="aa-tRNA-synth_II/BPL/LPL"/>
</dbReference>
<feature type="site" description="Lowers pKa of active site Cys" evidence="5">
    <location>
        <position position="160"/>
    </location>
</feature>
<accession>A0ABS5FY61</accession>
<keyword evidence="3 5" id="KW-0012">Acyltransferase</keyword>
<comment type="subcellular location">
    <subcellularLocation>
        <location evidence="5">Cytoplasm</location>
    </subcellularLocation>
</comment>
<dbReference type="EC" id="2.3.1.181" evidence="5 6"/>
<dbReference type="InterPro" id="IPR004143">
    <property type="entry name" value="BPL_LPL_catalytic"/>
</dbReference>
<evidence type="ECO:0000256" key="5">
    <source>
        <dbReference type="HAMAP-Rule" id="MF_00013"/>
    </source>
</evidence>
<dbReference type="InterPro" id="IPR000544">
    <property type="entry name" value="Octanoyltransferase"/>
</dbReference>
<dbReference type="NCBIfam" id="TIGR00214">
    <property type="entry name" value="lipB"/>
    <property type="match status" value="1"/>
</dbReference>
<dbReference type="NCBIfam" id="NF010925">
    <property type="entry name" value="PRK14345.1"/>
    <property type="match status" value="1"/>
</dbReference>
<evidence type="ECO:0000256" key="2">
    <source>
        <dbReference type="ARBA" id="ARBA00022679"/>
    </source>
</evidence>
<dbReference type="NCBIfam" id="NF010921">
    <property type="entry name" value="PRK14341.1"/>
    <property type="match status" value="1"/>
</dbReference>
<dbReference type="EMBL" id="JAFCJH010000085">
    <property type="protein sequence ID" value="MBR0801504.1"/>
    <property type="molecule type" value="Genomic_DNA"/>
</dbReference>
<feature type="active site" description="Acyl-thioester intermediate" evidence="5">
    <location>
        <position position="194"/>
    </location>
</feature>
<organism evidence="8 9">
    <name type="scientific">Bradyrhizobium jicamae</name>
    <dbReference type="NCBI Taxonomy" id="280332"/>
    <lineage>
        <taxon>Bacteria</taxon>
        <taxon>Pseudomonadati</taxon>
        <taxon>Pseudomonadota</taxon>
        <taxon>Alphaproteobacteria</taxon>
        <taxon>Hyphomicrobiales</taxon>
        <taxon>Nitrobacteraceae</taxon>
        <taxon>Bradyrhizobium</taxon>
    </lineage>
</organism>
<dbReference type="RefSeq" id="WP_212495501.1">
    <property type="nucleotide sequence ID" value="NZ_JAFCJH010000085.1"/>
</dbReference>
<evidence type="ECO:0000256" key="6">
    <source>
        <dbReference type="PIRNR" id="PIRNR016262"/>
    </source>
</evidence>
<keyword evidence="5" id="KW-0963">Cytoplasm</keyword>
<dbReference type="InterPro" id="IPR020605">
    <property type="entry name" value="Octanoyltransferase_CS"/>
</dbReference>
<evidence type="ECO:0000256" key="1">
    <source>
        <dbReference type="ARBA" id="ARBA00004821"/>
    </source>
</evidence>
<comment type="pathway">
    <text evidence="1 5 6">Protein modification; protein lipoylation via endogenous pathway; protein N(6)-(lipoyl)lysine from octanoyl-[acyl-carrier-protein]: step 1/2.</text>
</comment>
<comment type="similarity">
    <text evidence="5 6">Belongs to the LipB family.</text>
</comment>
<proteinExistence type="inferred from homology"/>
<feature type="binding site" evidence="5">
    <location>
        <begin position="176"/>
        <end position="178"/>
    </location>
    <ligand>
        <name>substrate</name>
    </ligand>
</feature>
<comment type="caution">
    <text evidence="8">The sequence shown here is derived from an EMBL/GenBank/DDBJ whole genome shotgun (WGS) entry which is preliminary data.</text>
</comment>
<dbReference type="PROSITE" id="PS51733">
    <property type="entry name" value="BPL_LPL_CATALYTIC"/>
    <property type="match status" value="1"/>
</dbReference>
<dbReference type="PANTHER" id="PTHR10993:SF7">
    <property type="entry name" value="LIPOYLTRANSFERASE 2, MITOCHONDRIAL-RELATED"/>
    <property type="match status" value="1"/>
</dbReference>
<dbReference type="PIRSF" id="PIRSF016262">
    <property type="entry name" value="LPLase"/>
    <property type="match status" value="1"/>
</dbReference>
<evidence type="ECO:0000313" key="9">
    <source>
        <dbReference type="Proteomes" id="UP001315278"/>
    </source>
</evidence>
<dbReference type="SUPFAM" id="SSF55681">
    <property type="entry name" value="Class II aaRS and biotin synthetases"/>
    <property type="match status" value="1"/>
</dbReference>
<comment type="miscellaneous">
    <text evidence="5">In the reaction, the free carboxyl group of octanoic acid is attached via an amide linkage to the epsilon-amino group of a specific lysine residue of lipoyl domains of lipoate-dependent enzymes.</text>
</comment>
<comment type="catalytic activity">
    <reaction evidence="5 6">
        <text>octanoyl-[ACP] + L-lysyl-[protein] = N(6)-octanoyl-L-lysyl-[protein] + holo-[ACP] + H(+)</text>
        <dbReference type="Rhea" id="RHEA:17665"/>
        <dbReference type="Rhea" id="RHEA-COMP:9636"/>
        <dbReference type="Rhea" id="RHEA-COMP:9685"/>
        <dbReference type="Rhea" id="RHEA-COMP:9752"/>
        <dbReference type="Rhea" id="RHEA-COMP:9928"/>
        <dbReference type="ChEBI" id="CHEBI:15378"/>
        <dbReference type="ChEBI" id="CHEBI:29969"/>
        <dbReference type="ChEBI" id="CHEBI:64479"/>
        <dbReference type="ChEBI" id="CHEBI:78463"/>
        <dbReference type="ChEBI" id="CHEBI:78809"/>
        <dbReference type="EC" id="2.3.1.181"/>
    </reaction>
</comment>
<protein>
    <recommendedName>
        <fullName evidence="5 6">Octanoyltransferase</fullName>
        <ecNumber evidence="5 6">2.3.1.181</ecNumber>
    </recommendedName>
    <alternativeName>
        <fullName evidence="5">Lipoate-protein ligase B</fullName>
    </alternativeName>
    <alternativeName>
        <fullName evidence="5">Lipoyl/octanoyl transferase</fullName>
    </alternativeName>
    <alternativeName>
        <fullName evidence="5">Octanoyl-[acyl-carrier-protein]-protein N-octanoyltransferase</fullName>
    </alternativeName>
</protein>
<keyword evidence="9" id="KW-1185">Reference proteome</keyword>
<dbReference type="Pfam" id="PF21948">
    <property type="entry name" value="LplA-B_cat"/>
    <property type="match status" value="1"/>
</dbReference>
<dbReference type="GO" id="GO:0016740">
    <property type="term" value="F:transferase activity"/>
    <property type="evidence" value="ECO:0007669"/>
    <property type="project" value="UniProtKB-KW"/>
</dbReference>
<dbReference type="PROSITE" id="PS01313">
    <property type="entry name" value="LIPB"/>
    <property type="match status" value="1"/>
</dbReference>
<evidence type="ECO:0000313" key="8">
    <source>
        <dbReference type="EMBL" id="MBR0801504.1"/>
    </source>
</evidence>
<dbReference type="Gene3D" id="3.30.930.10">
    <property type="entry name" value="Bira Bifunctional Protein, Domain 2"/>
    <property type="match status" value="1"/>
</dbReference>
<feature type="domain" description="BPL/LPL catalytic" evidence="7">
    <location>
        <begin position="50"/>
        <end position="234"/>
    </location>
</feature>
<dbReference type="PANTHER" id="PTHR10993">
    <property type="entry name" value="OCTANOYLTRANSFERASE"/>
    <property type="match status" value="1"/>
</dbReference>
<feature type="binding site" evidence="5">
    <location>
        <begin position="88"/>
        <end position="95"/>
    </location>
    <ligand>
        <name>substrate</name>
    </ligand>
</feature>
<dbReference type="Proteomes" id="UP001315278">
    <property type="component" value="Unassembled WGS sequence"/>
</dbReference>
<sequence length="244" mass="26641">MVNDRQSLDLTTFALPAGADAVEWRISDTPVPYPDSVAEMDARVTAIAAGSAPELVWLLEHPPLYTSGTSGKAGDLLDPRFPTFQTGRGGQVTYHGPGQRVAYVMLDLKRRRPDVRAYVASLEEWIIRTLAAFNVRGERREDRVGVWVRRPDKGPGFEDKIAAIGVRLRRWVSFHGIAVNVEPDLSHFQAIVPCGVVDPRYGVTSLVDLGLPVTMADVDVALRQAFSEVFGAAAAGTLHEQPAL</sequence>
<gene>
    <name evidence="5 8" type="primary">lipB</name>
    <name evidence="8" type="ORF">JQ615_39805</name>
</gene>
<evidence type="ECO:0000256" key="3">
    <source>
        <dbReference type="ARBA" id="ARBA00023315"/>
    </source>
</evidence>
<name>A0ABS5FY61_9BRAD</name>
<keyword evidence="2 5" id="KW-0808">Transferase</keyword>
<evidence type="ECO:0000256" key="4">
    <source>
        <dbReference type="ARBA" id="ARBA00024732"/>
    </source>
</evidence>